<dbReference type="InterPro" id="IPR021759">
    <property type="entry name" value="WxLIP_HBD"/>
</dbReference>
<reference evidence="4 5" key="1">
    <citation type="submission" date="2017-02" db="EMBL/GenBank/DDBJ databases">
        <title>Vagococcus cremeus sp. nov., isolated from the small intestine of a marten, Martes flavigula.</title>
        <authorList>
            <person name="Tak E.J."/>
            <person name="Bae J.-W."/>
        </authorList>
    </citation>
    <scope>NUCLEOTIDE SEQUENCE [LARGE SCALE GENOMIC DNA]</scope>
    <source>
        <strain evidence="4 5">D7T301</strain>
    </source>
</reference>
<evidence type="ECO:0000259" key="3">
    <source>
        <dbReference type="Pfam" id="PF11797"/>
    </source>
</evidence>
<keyword evidence="5" id="KW-1185">Reference proteome</keyword>
<dbReference type="Pfam" id="PF11797">
    <property type="entry name" value="WxLIP_HBD"/>
    <property type="match status" value="1"/>
</dbReference>
<dbReference type="RefSeq" id="WP_158080163.1">
    <property type="nucleotide sequence ID" value="NZ_MVAB01000001.1"/>
</dbReference>
<proteinExistence type="predicted"/>
<feature type="transmembrane region" description="Helical" evidence="1">
    <location>
        <begin position="321"/>
        <end position="345"/>
    </location>
</feature>
<keyword evidence="1" id="KW-0812">Transmembrane</keyword>
<protein>
    <submittedName>
        <fullName evidence="4">Uncharacterized protein</fullName>
    </submittedName>
</protein>
<comment type="caution">
    <text evidence="4">The sequence shown here is derived from an EMBL/GenBank/DDBJ whole genome shotgun (WGS) entry which is preliminary data.</text>
</comment>
<keyword evidence="1" id="KW-0472">Membrane</keyword>
<name>A0A1V4DG83_9ENTE</name>
<evidence type="ECO:0000256" key="1">
    <source>
        <dbReference type="SAM" id="Phobius"/>
    </source>
</evidence>
<dbReference type="InterPro" id="IPR010317">
    <property type="entry name" value="WxLIP_PGBD"/>
</dbReference>
<dbReference type="Proteomes" id="UP000189970">
    <property type="component" value="Unassembled WGS sequence"/>
</dbReference>
<keyword evidence="1" id="KW-1133">Transmembrane helix</keyword>
<evidence type="ECO:0000313" key="4">
    <source>
        <dbReference type="EMBL" id="OPF87505.1"/>
    </source>
</evidence>
<feature type="domain" description="WxL Interacting Protein host binding" evidence="3">
    <location>
        <begin position="160"/>
        <end position="306"/>
    </location>
</feature>
<accession>A0A1V4DG83</accession>
<feature type="domain" description="WxL Interacting Protein peptidoglycan binding" evidence="2">
    <location>
        <begin position="30"/>
        <end position="148"/>
    </location>
</feature>
<dbReference type="EMBL" id="MVAB01000001">
    <property type="protein sequence ID" value="OPF87505.1"/>
    <property type="molecule type" value="Genomic_DNA"/>
</dbReference>
<dbReference type="AlphaFoldDB" id="A0A1V4DG83"/>
<sequence>MNFKRMIGLIVLIGNFFMVGVNVYANDNTFSIQPILPQNQIDKGNGYFHLKLGQGDTQVIYVDIKNNTDEKKTLRTSVESATTNINGVVDYSKANNRKDSSLAVDLAKQVKVDSDIEMEPKSTKRIPIEVSMPNEAVDGIVAGGITFEQVNEVGEESVDSHTKVKTKFSYVIALMMQQEDNIHVLPELSLEKIETKVINQKASVTAVIRNVEPAYLNKMQIAVSIKRQSDGKEIYKKKKERMQFAPNSVLEYPTFIENQQIEPGKYRYTANIKGETNHLNAEKNQTLEWTFTEEFEINKEEAKKLSKLSTNDSNNDQPTQLLYLFIALTILLLLIIIFYIIYRFVKNKKENNKNKVK</sequence>
<organism evidence="4 5">
    <name type="scientific">Vagococcus martis</name>
    <dbReference type="NCBI Taxonomy" id="1768210"/>
    <lineage>
        <taxon>Bacteria</taxon>
        <taxon>Bacillati</taxon>
        <taxon>Bacillota</taxon>
        <taxon>Bacilli</taxon>
        <taxon>Lactobacillales</taxon>
        <taxon>Enterococcaceae</taxon>
        <taxon>Vagococcus</taxon>
    </lineage>
</organism>
<dbReference type="Pfam" id="PF06030">
    <property type="entry name" value="WxLIP_PGBD"/>
    <property type="match status" value="1"/>
</dbReference>
<evidence type="ECO:0000313" key="5">
    <source>
        <dbReference type="Proteomes" id="UP000189970"/>
    </source>
</evidence>
<gene>
    <name evidence="4" type="ORF">BW731_04455</name>
</gene>
<evidence type="ECO:0000259" key="2">
    <source>
        <dbReference type="Pfam" id="PF06030"/>
    </source>
</evidence>